<sequence length="113" mass="11738">MTTSDMASDVAAAVCMLLGAGLAFAAGVGMVRFPGTLARMHAATKPQVFGLQLILLAMWLRDPVWALMGMLLIIGVFQVVMVAVAAYVVGRAAYLAEPPGDDGTASPFAEPRA</sequence>
<name>A0ABT9Q3J2_9ACTN</name>
<organism evidence="3 4">
    <name type="scientific">Streptosporangium lutulentum</name>
    <dbReference type="NCBI Taxonomy" id="1461250"/>
    <lineage>
        <taxon>Bacteria</taxon>
        <taxon>Bacillati</taxon>
        <taxon>Actinomycetota</taxon>
        <taxon>Actinomycetes</taxon>
        <taxon>Streptosporangiales</taxon>
        <taxon>Streptosporangiaceae</taxon>
        <taxon>Streptosporangium</taxon>
    </lineage>
</organism>
<accession>A0ABT9Q3J2</accession>
<comment type="similarity">
    <text evidence="1">Belongs to the CPA3 antiporters (TC 2.A.63) subunit G family.</text>
</comment>
<feature type="transmembrane region" description="Helical" evidence="2">
    <location>
        <begin position="64"/>
        <end position="89"/>
    </location>
</feature>
<dbReference type="RefSeq" id="WP_307554478.1">
    <property type="nucleotide sequence ID" value="NZ_JAUSQU010000001.1"/>
</dbReference>
<dbReference type="Proteomes" id="UP001225356">
    <property type="component" value="Unassembled WGS sequence"/>
</dbReference>
<evidence type="ECO:0000256" key="2">
    <source>
        <dbReference type="SAM" id="Phobius"/>
    </source>
</evidence>
<protein>
    <submittedName>
        <fullName evidence="3">Multicomponent Na+:H+ antiporter subunit G</fullName>
    </submittedName>
</protein>
<keyword evidence="4" id="KW-1185">Reference proteome</keyword>
<dbReference type="Pfam" id="PF03334">
    <property type="entry name" value="PhaG_MnhG_YufB"/>
    <property type="match status" value="1"/>
</dbReference>
<comment type="caution">
    <text evidence="3">The sequence shown here is derived from an EMBL/GenBank/DDBJ whole genome shotgun (WGS) entry which is preliminary data.</text>
</comment>
<dbReference type="PANTHER" id="PTHR34703">
    <property type="entry name" value="ANTIPORTER SUBUNIT MNHG2-RELATED"/>
    <property type="match status" value="1"/>
</dbReference>
<keyword evidence="2" id="KW-0472">Membrane</keyword>
<keyword evidence="2" id="KW-0812">Transmembrane</keyword>
<dbReference type="EMBL" id="JAUSQU010000001">
    <property type="protein sequence ID" value="MDP9841287.1"/>
    <property type="molecule type" value="Genomic_DNA"/>
</dbReference>
<dbReference type="NCBIfam" id="TIGR01300">
    <property type="entry name" value="CPA3_mnhG_phaG"/>
    <property type="match status" value="1"/>
</dbReference>
<dbReference type="InterPro" id="IPR005133">
    <property type="entry name" value="PhaG_MnhG_YufB"/>
</dbReference>
<dbReference type="PANTHER" id="PTHR34703:SF1">
    <property type="entry name" value="ANTIPORTER SUBUNIT MNHG2-RELATED"/>
    <property type="match status" value="1"/>
</dbReference>
<reference evidence="3 4" key="1">
    <citation type="submission" date="2023-07" db="EMBL/GenBank/DDBJ databases">
        <title>Sequencing the genomes of 1000 actinobacteria strains.</title>
        <authorList>
            <person name="Klenk H.-P."/>
        </authorList>
    </citation>
    <scope>NUCLEOTIDE SEQUENCE [LARGE SCALE GENOMIC DNA]</scope>
    <source>
        <strain evidence="3 4">DSM 46740</strain>
    </source>
</reference>
<evidence type="ECO:0000313" key="4">
    <source>
        <dbReference type="Proteomes" id="UP001225356"/>
    </source>
</evidence>
<evidence type="ECO:0000313" key="3">
    <source>
        <dbReference type="EMBL" id="MDP9841287.1"/>
    </source>
</evidence>
<proteinExistence type="inferred from homology"/>
<gene>
    <name evidence="3" type="ORF">J2853_000498</name>
</gene>
<keyword evidence="2" id="KW-1133">Transmembrane helix</keyword>
<evidence type="ECO:0000256" key="1">
    <source>
        <dbReference type="ARBA" id="ARBA00008404"/>
    </source>
</evidence>